<evidence type="ECO:0000256" key="1">
    <source>
        <dbReference type="SAM" id="MobiDB-lite"/>
    </source>
</evidence>
<dbReference type="Proteomes" id="UP001293718">
    <property type="component" value="Unassembled WGS sequence"/>
</dbReference>
<keyword evidence="2" id="KW-0614">Plasmid</keyword>
<geneLocation type="plasmid" evidence="2">
    <name>unnamed</name>
</geneLocation>
<keyword evidence="3" id="KW-1185">Reference proteome</keyword>
<accession>A0ABU5I7Z1</accession>
<evidence type="ECO:0000313" key="2">
    <source>
        <dbReference type="EMBL" id="MDZ5455207.1"/>
    </source>
</evidence>
<feature type="region of interest" description="Disordered" evidence="1">
    <location>
        <begin position="1"/>
        <end position="21"/>
    </location>
</feature>
<protein>
    <submittedName>
        <fullName evidence="2">Uncharacterized protein</fullName>
    </submittedName>
</protein>
<name>A0ABU5I7Z1_9BURK</name>
<dbReference type="RefSeq" id="WP_322463904.1">
    <property type="nucleotide sequence ID" value="NZ_JAXOJX010000001.1"/>
</dbReference>
<evidence type="ECO:0000313" key="3">
    <source>
        <dbReference type="Proteomes" id="UP001293718"/>
    </source>
</evidence>
<organism evidence="2 3">
    <name type="scientific">Azohydromonas lata</name>
    <dbReference type="NCBI Taxonomy" id="45677"/>
    <lineage>
        <taxon>Bacteria</taxon>
        <taxon>Pseudomonadati</taxon>
        <taxon>Pseudomonadota</taxon>
        <taxon>Betaproteobacteria</taxon>
        <taxon>Burkholderiales</taxon>
        <taxon>Sphaerotilaceae</taxon>
        <taxon>Azohydromonas</taxon>
    </lineage>
</organism>
<proteinExistence type="predicted"/>
<sequence length="200" mass="22641">MSVHHRACASSARDPTSVPVPGALLGQEELKLTFEDLPPSAQQAVAEMLGDLGGRTVEWSEQDVVYLHWRLLQELPRLADPETPLEEKLDTLAWALAKSEHDAEPFSFAQCLRVVGTSPLSPAPYVGLVDADDIRAWLRWHSRRWIAATLERYPQWVRDLVRAQPDMVCRELQRNPQWINEQIRAREQGPQGDLFGSDCP</sequence>
<comment type="caution">
    <text evidence="2">The sequence shown here is derived from an EMBL/GenBank/DDBJ whole genome shotgun (WGS) entry which is preliminary data.</text>
</comment>
<gene>
    <name evidence="2" type="ORF">SM757_01340</name>
</gene>
<dbReference type="EMBL" id="JAXOJX010000001">
    <property type="protein sequence ID" value="MDZ5455207.1"/>
    <property type="molecule type" value="Genomic_DNA"/>
</dbReference>
<reference evidence="2 3" key="1">
    <citation type="submission" date="2023-11" db="EMBL/GenBank/DDBJ databases">
        <title>Draft genome of Azohydromonas lata strain H1 (DSM1123), a polyhydroxyalkanoate producer.</title>
        <authorList>
            <person name="Traversa D."/>
            <person name="D'Addabbo P."/>
            <person name="Pazzani C."/>
            <person name="Manzari C."/>
            <person name="Chiara M."/>
            <person name="Scrascia M."/>
        </authorList>
    </citation>
    <scope>NUCLEOTIDE SEQUENCE [LARGE SCALE GENOMIC DNA]</scope>
    <source>
        <strain evidence="2 3">H1</strain>
        <plasmid evidence="2">unnamed</plasmid>
    </source>
</reference>